<dbReference type="InterPro" id="IPR027056">
    <property type="entry name" value="Gluconate_2DH_su3"/>
</dbReference>
<evidence type="ECO:0000313" key="2">
    <source>
        <dbReference type="EMBL" id="PLR99456.1"/>
    </source>
</evidence>
<organism evidence="1 3">
    <name type="scientific">Bacillus canaveralius</name>
    <dbReference type="NCBI Taxonomy" id="1403243"/>
    <lineage>
        <taxon>Bacteria</taxon>
        <taxon>Bacillati</taxon>
        <taxon>Bacillota</taxon>
        <taxon>Bacilli</taxon>
        <taxon>Bacillales</taxon>
        <taxon>Bacillaceae</taxon>
        <taxon>Bacillus</taxon>
    </lineage>
</organism>
<dbReference type="RefSeq" id="WP_101577654.1">
    <property type="nucleotide sequence ID" value="NZ_PGVA01000027.1"/>
</dbReference>
<evidence type="ECO:0000313" key="3">
    <source>
        <dbReference type="Proteomes" id="UP000234951"/>
    </source>
</evidence>
<dbReference type="Proteomes" id="UP000234951">
    <property type="component" value="Unassembled WGS sequence"/>
</dbReference>
<name>A0A2N5GL66_9BACI</name>
<sequence length="192" mass="21870">MLDFQAYMYFNQEEAKTIEAIASRFIPSEENSPGAREAGAVIFIDRSLSGFYSHLQTFYRKGLALFEQFCEKKFGKQFAELSVEQQDEVLHDIDQLRAKMEPSVANIDEENLLLVQFFSVVYEHTIEGTFGDPIYGGNRDGVGWKMIGFPGAQWRYSPEQMQLGYDSKQIEIKSLADIQKLGASALKKEVLK</sequence>
<reference evidence="2 4" key="2">
    <citation type="submission" date="2017-12" db="EMBL/GenBank/DDBJ databases">
        <title>Comparative Functional Genomics of Dry Heat Resistant strains isolated from the Viking Spacecraft.</title>
        <authorList>
            <person name="Seuylemezian A."/>
            <person name="Cooper K."/>
            <person name="Vaishampayan P."/>
        </authorList>
    </citation>
    <scope>NUCLEOTIDE SEQUENCE [LARGE SCALE GENOMIC DNA]</scope>
    <source>
        <strain evidence="2 4">ATCC 29669</strain>
    </source>
</reference>
<proteinExistence type="predicted"/>
<accession>A0A2N5GL66</accession>
<dbReference type="Proteomes" id="UP000235114">
    <property type="component" value="Unassembled WGS sequence"/>
</dbReference>
<evidence type="ECO:0000313" key="1">
    <source>
        <dbReference type="EMBL" id="PLR82307.1"/>
    </source>
</evidence>
<reference evidence="1 3" key="1">
    <citation type="submission" date="2017-11" db="EMBL/GenBank/DDBJ databases">
        <title>Comparitive Functional Genomics of Dry Heat Resistant strains isolated from the Viking Spacecraft.</title>
        <authorList>
            <person name="Seuylemezian A."/>
            <person name="Cooper K."/>
            <person name="Vaishampayan P."/>
        </authorList>
    </citation>
    <scope>NUCLEOTIDE SEQUENCE [LARGE SCALE GENOMIC DNA]</scope>
    <source>
        <strain evidence="1 3">M4.6</strain>
    </source>
</reference>
<comment type="caution">
    <text evidence="1">The sequence shown here is derived from an EMBL/GenBank/DDBJ whole genome shotgun (WGS) entry which is preliminary data.</text>
</comment>
<dbReference type="EMBL" id="PGVD01000014">
    <property type="protein sequence ID" value="PLR99456.1"/>
    <property type="molecule type" value="Genomic_DNA"/>
</dbReference>
<dbReference type="OrthoDB" id="8400810at2"/>
<evidence type="ECO:0008006" key="5">
    <source>
        <dbReference type="Google" id="ProtNLM"/>
    </source>
</evidence>
<dbReference type="AlphaFoldDB" id="A0A2N5GL66"/>
<dbReference type="EMBL" id="PGVA01000027">
    <property type="protein sequence ID" value="PLR82307.1"/>
    <property type="molecule type" value="Genomic_DNA"/>
</dbReference>
<gene>
    <name evidence="1" type="ORF">CU635_12205</name>
    <name evidence="2" type="ORF">CVD25_05505</name>
</gene>
<dbReference type="Pfam" id="PF13618">
    <property type="entry name" value="Gluconate_2-dh3"/>
    <property type="match status" value="1"/>
</dbReference>
<protein>
    <recommendedName>
        <fullName evidence="5">Gluconate 2-dehydrogenase subunit 3 family protein</fullName>
    </recommendedName>
</protein>
<keyword evidence="4" id="KW-1185">Reference proteome</keyword>
<evidence type="ECO:0000313" key="4">
    <source>
        <dbReference type="Proteomes" id="UP000235114"/>
    </source>
</evidence>